<dbReference type="AlphaFoldDB" id="A0A3M7T283"/>
<comment type="caution">
    <text evidence="4">The sequence shown here is derived from an EMBL/GenBank/DDBJ whole genome shotgun (WGS) entry which is preliminary data.</text>
</comment>
<dbReference type="InterPro" id="IPR007527">
    <property type="entry name" value="Znf_SWIM"/>
</dbReference>
<dbReference type="GO" id="GO:0008270">
    <property type="term" value="F:zinc ion binding"/>
    <property type="evidence" value="ECO:0007669"/>
    <property type="project" value="UniProtKB-KW"/>
</dbReference>
<keyword evidence="1" id="KW-0862">Zinc</keyword>
<keyword evidence="1" id="KW-0479">Metal-binding</keyword>
<name>A0A3M7T283_BRAPC</name>
<keyword evidence="2" id="KW-0812">Transmembrane</keyword>
<keyword evidence="5" id="KW-1185">Reference proteome</keyword>
<gene>
    <name evidence="4" type="ORF">BpHYR1_043105</name>
</gene>
<evidence type="ECO:0000313" key="5">
    <source>
        <dbReference type="Proteomes" id="UP000276133"/>
    </source>
</evidence>
<protein>
    <recommendedName>
        <fullName evidence="3">SWIM-type domain-containing protein</fullName>
    </recommendedName>
</protein>
<evidence type="ECO:0000313" key="4">
    <source>
        <dbReference type="EMBL" id="RNA42019.1"/>
    </source>
</evidence>
<accession>A0A3M7T283</accession>
<feature type="transmembrane region" description="Helical" evidence="2">
    <location>
        <begin position="84"/>
        <end position="105"/>
    </location>
</feature>
<evidence type="ECO:0000259" key="3">
    <source>
        <dbReference type="PROSITE" id="PS50966"/>
    </source>
</evidence>
<feature type="transmembrane region" description="Helical" evidence="2">
    <location>
        <begin position="111"/>
        <end position="133"/>
    </location>
</feature>
<organism evidence="4 5">
    <name type="scientific">Brachionus plicatilis</name>
    <name type="common">Marine rotifer</name>
    <name type="synonym">Brachionus muelleri</name>
    <dbReference type="NCBI Taxonomy" id="10195"/>
    <lineage>
        <taxon>Eukaryota</taxon>
        <taxon>Metazoa</taxon>
        <taxon>Spiralia</taxon>
        <taxon>Gnathifera</taxon>
        <taxon>Rotifera</taxon>
        <taxon>Eurotatoria</taxon>
        <taxon>Monogononta</taxon>
        <taxon>Pseudotrocha</taxon>
        <taxon>Ploima</taxon>
        <taxon>Brachionidae</taxon>
        <taxon>Brachionus</taxon>
    </lineage>
</organism>
<feature type="domain" description="SWIM-type" evidence="3">
    <location>
        <begin position="40"/>
        <end position="71"/>
    </location>
</feature>
<proteinExistence type="predicted"/>
<keyword evidence="2" id="KW-1133">Transmembrane helix</keyword>
<dbReference type="Proteomes" id="UP000276133">
    <property type="component" value="Unassembled WGS sequence"/>
</dbReference>
<evidence type="ECO:0000256" key="2">
    <source>
        <dbReference type="SAM" id="Phobius"/>
    </source>
</evidence>
<reference evidence="4 5" key="1">
    <citation type="journal article" date="2018" name="Sci. Rep.">
        <title>Genomic signatures of local adaptation to the degree of environmental predictability in rotifers.</title>
        <authorList>
            <person name="Franch-Gras L."/>
            <person name="Hahn C."/>
            <person name="Garcia-Roger E.M."/>
            <person name="Carmona M.J."/>
            <person name="Serra M."/>
            <person name="Gomez A."/>
        </authorList>
    </citation>
    <scope>NUCLEOTIDE SEQUENCE [LARGE SCALE GENOMIC DNA]</scope>
    <source>
        <strain evidence="4">HYR1</strain>
    </source>
</reference>
<evidence type="ECO:0000256" key="1">
    <source>
        <dbReference type="PROSITE-ProRule" id="PRU00325"/>
    </source>
</evidence>
<sequence>MNLRTKFYCVLQDIIQSRIVLFIPNLSRVPKLRAKISWKFLINITDKMCNCKYFRKDAICGHLLGLNSLLNNDNFHTFKCVRKIFVCAYIPFSLCFLQCTLFYTLKHLVSWTIYLTIHSIFLNLPIIIDKLILKFLNNDCKK</sequence>
<dbReference type="PROSITE" id="PS50966">
    <property type="entry name" value="ZF_SWIM"/>
    <property type="match status" value="1"/>
</dbReference>
<keyword evidence="1" id="KW-0863">Zinc-finger</keyword>
<keyword evidence="2" id="KW-0472">Membrane</keyword>
<dbReference type="EMBL" id="REGN01000425">
    <property type="protein sequence ID" value="RNA42019.1"/>
    <property type="molecule type" value="Genomic_DNA"/>
</dbReference>